<dbReference type="Proteomes" id="UP000751614">
    <property type="component" value="Unassembled WGS sequence"/>
</dbReference>
<evidence type="ECO:0000256" key="5">
    <source>
        <dbReference type="ARBA" id="ARBA00022729"/>
    </source>
</evidence>
<keyword evidence="7 8" id="KW-0408">Iron</keyword>
<dbReference type="InterPro" id="IPR036909">
    <property type="entry name" value="Cyt_c-like_dom_sf"/>
</dbReference>
<dbReference type="PROSITE" id="PS51007">
    <property type="entry name" value="CYTC"/>
    <property type="match status" value="1"/>
</dbReference>
<comment type="similarity">
    <text evidence="2">Belongs to the bacterial PQQ dehydrogenase family.</text>
</comment>
<keyword evidence="5 9" id="KW-0732">Signal</keyword>
<dbReference type="InterPro" id="IPR009056">
    <property type="entry name" value="Cyt_c-like_dom"/>
</dbReference>
<dbReference type="SMART" id="SM00564">
    <property type="entry name" value="PQQ"/>
    <property type="match status" value="4"/>
</dbReference>
<proteinExistence type="inferred from homology"/>
<dbReference type="InterPro" id="IPR017511">
    <property type="entry name" value="PQQ_mDH"/>
</dbReference>
<sequence length="732" mass="80986">MKFSLYILYFALLFAPFASCDPKKQTPGPSSNSWKVYRGSYESNAHSDLGQINLNNVDHLNVAWVYKTGDSNTSSSMQCNPLIIDGILYTTTPGLKVVALDAATGNEIWKYDPTSNNKNMGKGLAGTSRGLTYWEDGEDKRLFHSVLNEIQAIDVKTGKLDPSFGEKGVVDLRDHLDREINKETAYIRNTSPGVVYKDLLIMGSSINESYRSLPGHIRAYNVRTGELKWIFHTIPHPGEFGYESWPKDYYKTGGGANAWAGLSLDTERGILYAPLGSPTHDFYGNNRKGKGLFGNSLIALDAKTGTYKWHFQVSHHDLWDYDLPAPPNLVSVNHDGKKIDAVAQLTKQGLIFLLDRETGAPLFEVRERPVPISCMEGESSWPTQPFPVKPPPLVRQYFDRTLITDLSKESSENIKDQITDFSWGSIYTPPDKYGIVQLPGFRGGAEWSGGAYDPDSNIIYVGVNDIPNLVQLVEDIGMQEQVGEFDDMATVGKKLYTDNCASCHGSNLEGNTVFPSLADLKNRIRIEDASSLLKTGRGMMPSFKQIPESNRRAILAYLYHLENEQAAKQMPLVEQPSIESKTSKEGATAYKLKAYQQLRDQEGYPGIKPPWGKLCAVNLNSGEIEWEIPLGEYQELTNRGIPPTGTQLFGGGIVTAGDLIFIGASRDEKFRAINKHTGEIAWEYDLPAGAYATPSTYLANGEQYVVVAAGGGGLQGTRSGDYLFAFKLKKDL</sequence>
<organism evidence="11 12">
    <name type="scientific">Flagellimonas algicola</name>
    <dbReference type="NCBI Taxonomy" id="2583815"/>
    <lineage>
        <taxon>Bacteria</taxon>
        <taxon>Pseudomonadati</taxon>
        <taxon>Bacteroidota</taxon>
        <taxon>Flavobacteriia</taxon>
        <taxon>Flavobacteriales</taxon>
        <taxon>Flavobacteriaceae</taxon>
        <taxon>Flagellimonas</taxon>
    </lineage>
</organism>
<dbReference type="EMBL" id="VCNI01000004">
    <property type="protein sequence ID" value="TMU50704.1"/>
    <property type="molecule type" value="Genomic_DNA"/>
</dbReference>
<evidence type="ECO:0000259" key="10">
    <source>
        <dbReference type="PROSITE" id="PS51007"/>
    </source>
</evidence>
<evidence type="ECO:0000256" key="8">
    <source>
        <dbReference type="PROSITE-ProRule" id="PRU00433"/>
    </source>
</evidence>
<gene>
    <name evidence="11" type="ORF">FGG15_18060</name>
</gene>
<keyword evidence="6" id="KW-0560">Oxidoreductase</keyword>
<dbReference type="SUPFAM" id="SSF46626">
    <property type="entry name" value="Cytochrome c"/>
    <property type="match status" value="1"/>
</dbReference>
<feature type="signal peptide" evidence="9">
    <location>
        <begin position="1"/>
        <end position="20"/>
    </location>
</feature>
<dbReference type="Gene3D" id="2.140.10.10">
    <property type="entry name" value="Quinoprotein alcohol dehydrogenase-like superfamily"/>
    <property type="match status" value="2"/>
</dbReference>
<evidence type="ECO:0000313" key="12">
    <source>
        <dbReference type="Proteomes" id="UP000751614"/>
    </source>
</evidence>
<dbReference type="PANTHER" id="PTHR32303">
    <property type="entry name" value="QUINOPROTEIN ALCOHOL DEHYDROGENASE (CYTOCHROME C)"/>
    <property type="match status" value="1"/>
</dbReference>
<comment type="caution">
    <text evidence="11">The sequence shown here is derived from an EMBL/GenBank/DDBJ whole genome shotgun (WGS) entry which is preliminary data.</text>
</comment>
<dbReference type="CDD" id="cd10280">
    <property type="entry name" value="PQQ_mGDH"/>
    <property type="match status" value="1"/>
</dbReference>
<evidence type="ECO:0000256" key="9">
    <source>
        <dbReference type="SAM" id="SignalP"/>
    </source>
</evidence>
<evidence type="ECO:0000256" key="3">
    <source>
        <dbReference type="ARBA" id="ARBA00022617"/>
    </source>
</evidence>
<evidence type="ECO:0000313" key="11">
    <source>
        <dbReference type="EMBL" id="TMU50704.1"/>
    </source>
</evidence>
<protein>
    <submittedName>
        <fullName evidence="11">C-type cytochrome</fullName>
    </submittedName>
</protein>
<dbReference type="Pfam" id="PF01011">
    <property type="entry name" value="PQQ"/>
    <property type="match status" value="2"/>
</dbReference>
<evidence type="ECO:0000256" key="2">
    <source>
        <dbReference type="ARBA" id="ARBA00008156"/>
    </source>
</evidence>
<feature type="chain" id="PRO_5047547335" evidence="9">
    <location>
        <begin position="21"/>
        <end position="732"/>
    </location>
</feature>
<dbReference type="InterPro" id="IPR018391">
    <property type="entry name" value="PQQ_b-propeller_rpt"/>
</dbReference>
<dbReference type="RefSeq" id="WP_138838968.1">
    <property type="nucleotide sequence ID" value="NZ_VCNI01000004.1"/>
</dbReference>
<comment type="cofactor">
    <cofactor evidence="1">
        <name>pyrroloquinoline quinone</name>
        <dbReference type="ChEBI" id="CHEBI:58442"/>
    </cofactor>
</comment>
<evidence type="ECO:0000256" key="6">
    <source>
        <dbReference type="ARBA" id="ARBA00023002"/>
    </source>
</evidence>
<reference evidence="11 12" key="1">
    <citation type="submission" date="2019-05" db="EMBL/GenBank/DDBJ databases">
        <title>Flagellimonas sp. AsT0115, sp. nov., isolated from a marine red algae, Asparagopsis taxiformis.</title>
        <authorList>
            <person name="Kim J."/>
            <person name="Jeong S.E."/>
            <person name="Jeon C.O."/>
        </authorList>
    </citation>
    <scope>NUCLEOTIDE SEQUENCE [LARGE SCALE GENOMIC DNA]</scope>
    <source>
        <strain evidence="11 12">AsT0115</strain>
    </source>
</reference>
<evidence type="ECO:0000256" key="4">
    <source>
        <dbReference type="ARBA" id="ARBA00022723"/>
    </source>
</evidence>
<evidence type="ECO:0000256" key="7">
    <source>
        <dbReference type="ARBA" id="ARBA00023004"/>
    </source>
</evidence>
<dbReference type="Pfam" id="PF00034">
    <property type="entry name" value="Cytochrom_C"/>
    <property type="match status" value="1"/>
</dbReference>
<dbReference type="Gene3D" id="1.10.760.10">
    <property type="entry name" value="Cytochrome c-like domain"/>
    <property type="match status" value="1"/>
</dbReference>
<keyword evidence="12" id="KW-1185">Reference proteome</keyword>
<dbReference type="InterPro" id="IPR002372">
    <property type="entry name" value="PQQ_rpt_dom"/>
</dbReference>
<dbReference type="SUPFAM" id="SSF50998">
    <property type="entry name" value="Quinoprotein alcohol dehydrogenase-like"/>
    <property type="match status" value="1"/>
</dbReference>
<feature type="domain" description="Cytochrome c" evidence="10">
    <location>
        <begin position="487"/>
        <end position="562"/>
    </location>
</feature>
<name>A0ABY2WGL2_9FLAO</name>
<accession>A0ABY2WGL2</accession>
<keyword evidence="3 8" id="KW-0349">Heme</keyword>
<dbReference type="InterPro" id="IPR011047">
    <property type="entry name" value="Quinoprotein_ADH-like_sf"/>
</dbReference>
<evidence type="ECO:0000256" key="1">
    <source>
        <dbReference type="ARBA" id="ARBA00001931"/>
    </source>
</evidence>
<dbReference type="PANTHER" id="PTHR32303:SF4">
    <property type="entry name" value="QUINOPROTEIN GLUCOSE DEHYDROGENASE"/>
    <property type="match status" value="1"/>
</dbReference>
<keyword evidence="4 8" id="KW-0479">Metal-binding</keyword>